<dbReference type="EMBL" id="VIVN01000005">
    <property type="protein sequence ID" value="TWE01822.1"/>
    <property type="molecule type" value="Genomic_DNA"/>
</dbReference>
<protein>
    <submittedName>
        <fullName evidence="2">Uncharacterized protein</fullName>
    </submittedName>
</protein>
<proteinExistence type="predicted"/>
<comment type="caution">
    <text evidence="2">The sequence shown here is derived from an EMBL/GenBank/DDBJ whole genome shotgun (WGS) entry which is preliminary data.</text>
</comment>
<feature type="compositionally biased region" description="Polar residues" evidence="1">
    <location>
        <begin position="1"/>
        <end position="16"/>
    </location>
</feature>
<evidence type="ECO:0000313" key="2">
    <source>
        <dbReference type="EMBL" id="TWE01822.1"/>
    </source>
</evidence>
<name>A0A561DEK9_9BACI</name>
<evidence type="ECO:0000256" key="1">
    <source>
        <dbReference type="SAM" id="MobiDB-lite"/>
    </source>
</evidence>
<keyword evidence="3" id="KW-1185">Reference proteome</keyword>
<sequence length="50" mass="5765">MVNEKNNQNVDDNTTGQHKKTLDDIKKKSPMNWGVLDIAESVQHQNTRED</sequence>
<dbReference type="Proteomes" id="UP000319671">
    <property type="component" value="Unassembled WGS sequence"/>
</dbReference>
<gene>
    <name evidence="2" type="ORF">FB550_105190</name>
</gene>
<organism evidence="2 3">
    <name type="scientific">Neobacillus bataviensis</name>
    <dbReference type="NCBI Taxonomy" id="220685"/>
    <lineage>
        <taxon>Bacteria</taxon>
        <taxon>Bacillati</taxon>
        <taxon>Bacillota</taxon>
        <taxon>Bacilli</taxon>
        <taxon>Bacillales</taxon>
        <taxon>Bacillaceae</taxon>
        <taxon>Neobacillus</taxon>
    </lineage>
</organism>
<dbReference type="AlphaFoldDB" id="A0A561DEK9"/>
<reference evidence="2 3" key="1">
    <citation type="submission" date="2019-06" db="EMBL/GenBank/DDBJ databases">
        <title>Sorghum-associated microbial communities from plants grown in Nebraska, USA.</title>
        <authorList>
            <person name="Schachtman D."/>
        </authorList>
    </citation>
    <scope>NUCLEOTIDE SEQUENCE [LARGE SCALE GENOMIC DNA]</scope>
    <source>
        <strain evidence="2 3">2482</strain>
    </source>
</reference>
<accession>A0A561DEK9</accession>
<feature type="region of interest" description="Disordered" evidence="1">
    <location>
        <begin position="1"/>
        <end position="29"/>
    </location>
</feature>
<dbReference type="RefSeq" id="WP_186446449.1">
    <property type="nucleotide sequence ID" value="NZ_VIVN01000005.1"/>
</dbReference>
<evidence type="ECO:0000313" key="3">
    <source>
        <dbReference type="Proteomes" id="UP000319671"/>
    </source>
</evidence>